<name>A0A9P1NZP9_9CYAN</name>
<gene>
    <name evidence="8" type="ORF">ARTHRO_30721</name>
</gene>
<keyword evidence="2" id="KW-1277">Toxin-antitoxin system</keyword>
<dbReference type="PANTHER" id="PTHR33653:SF1">
    <property type="entry name" value="RIBONUCLEASE VAPC2"/>
    <property type="match status" value="1"/>
</dbReference>
<dbReference type="SUPFAM" id="SSF88723">
    <property type="entry name" value="PIN domain-like"/>
    <property type="match status" value="1"/>
</dbReference>
<evidence type="ECO:0000256" key="2">
    <source>
        <dbReference type="ARBA" id="ARBA00022649"/>
    </source>
</evidence>
<accession>A0A9P1NZP9</accession>
<dbReference type="AlphaFoldDB" id="A0A9P1NZP9"/>
<keyword evidence="9" id="KW-1185">Reference proteome</keyword>
<keyword evidence="4" id="KW-0479">Metal-binding</keyword>
<evidence type="ECO:0000256" key="6">
    <source>
        <dbReference type="ARBA" id="ARBA00022842"/>
    </source>
</evidence>
<evidence type="ECO:0000256" key="1">
    <source>
        <dbReference type="ARBA" id="ARBA00001946"/>
    </source>
</evidence>
<dbReference type="GO" id="GO:0016787">
    <property type="term" value="F:hydrolase activity"/>
    <property type="evidence" value="ECO:0007669"/>
    <property type="project" value="UniProtKB-KW"/>
</dbReference>
<evidence type="ECO:0000313" key="8">
    <source>
        <dbReference type="EMBL" id="CDM95452.1"/>
    </source>
</evidence>
<evidence type="ECO:0000256" key="4">
    <source>
        <dbReference type="ARBA" id="ARBA00022723"/>
    </source>
</evidence>
<dbReference type="GO" id="GO:0046872">
    <property type="term" value="F:metal ion binding"/>
    <property type="evidence" value="ECO:0007669"/>
    <property type="project" value="UniProtKB-KW"/>
</dbReference>
<dbReference type="Gene3D" id="3.40.50.1010">
    <property type="entry name" value="5'-nuclease"/>
    <property type="match status" value="1"/>
</dbReference>
<dbReference type="GO" id="GO:0004518">
    <property type="term" value="F:nuclease activity"/>
    <property type="evidence" value="ECO:0007669"/>
    <property type="project" value="UniProtKB-KW"/>
</dbReference>
<dbReference type="Proteomes" id="UP000032946">
    <property type="component" value="Chromosome"/>
</dbReference>
<evidence type="ECO:0000256" key="7">
    <source>
        <dbReference type="ARBA" id="ARBA00038093"/>
    </source>
</evidence>
<keyword evidence="6" id="KW-0460">Magnesium</keyword>
<dbReference type="InterPro" id="IPR050556">
    <property type="entry name" value="Type_II_TA_system_RNase"/>
</dbReference>
<comment type="cofactor">
    <cofactor evidence="1">
        <name>Mg(2+)</name>
        <dbReference type="ChEBI" id="CHEBI:18420"/>
    </cofactor>
</comment>
<dbReference type="RefSeq" id="WP_008051211.1">
    <property type="nucleotide sequence ID" value="NZ_FO818640.1"/>
</dbReference>
<dbReference type="InterPro" id="IPR029060">
    <property type="entry name" value="PIN-like_dom_sf"/>
</dbReference>
<comment type="similarity">
    <text evidence="7">Belongs to the PINc/VapC protein family.</text>
</comment>
<sequence>MRYLLDTDHLSIIQRQSGADYNNLAARMAQYPPSDFAISVITIQEQMLGCHAYINRARHPTELVKGYDIMIRLVADFQRLSILPFDAIAAQTLDRLNTQRIQLARMDARIAAIALSRSMILLTRNHRDFSKVTGLVIEDWTIGR</sequence>
<proteinExistence type="inferred from homology"/>
<evidence type="ECO:0000256" key="5">
    <source>
        <dbReference type="ARBA" id="ARBA00022801"/>
    </source>
</evidence>
<reference evidence="8 9" key="1">
    <citation type="submission" date="2014-02" db="EMBL/GenBank/DDBJ databases">
        <authorList>
            <person name="Genoscope - CEA"/>
        </authorList>
    </citation>
    <scope>NUCLEOTIDE SEQUENCE [LARGE SCALE GENOMIC DNA]</scope>
    <source>
        <strain evidence="8 9">PCC 8005</strain>
    </source>
</reference>
<organism evidence="8 9">
    <name type="scientific">Limnospira indica PCC 8005</name>
    <dbReference type="NCBI Taxonomy" id="376219"/>
    <lineage>
        <taxon>Bacteria</taxon>
        <taxon>Bacillati</taxon>
        <taxon>Cyanobacteriota</taxon>
        <taxon>Cyanophyceae</taxon>
        <taxon>Oscillatoriophycideae</taxon>
        <taxon>Oscillatoriales</taxon>
        <taxon>Sirenicapillariaceae</taxon>
        <taxon>Limnospira</taxon>
    </lineage>
</organism>
<evidence type="ECO:0000256" key="3">
    <source>
        <dbReference type="ARBA" id="ARBA00022722"/>
    </source>
</evidence>
<dbReference type="PANTHER" id="PTHR33653">
    <property type="entry name" value="RIBONUCLEASE VAPC2"/>
    <property type="match status" value="1"/>
</dbReference>
<evidence type="ECO:0000313" key="9">
    <source>
        <dbReference type="Proteomes" id="UP000032946"/>
    </source>
</evidence>
<protein>
    <submittedName>
        <fullName evidence="8">PilT-like protein</fullName>
    </submittedName>
</protein>
<keyword evidence="5" id="KW-0378">Hydrolase</keyword>
<dbReference type="EMBL" id="FO818640">
    <property type="protein sequence ID" value="CDM95452.1"/>
    <property type="molecule type" value="Genomic_DNA"/>
</dbReference>
<keyword evidence="3" id="KW-0540">Nuclease</keyword>